<comment type="caution">
    <text evidence="2">The sequence shown here is derived from an EMBL/GenBank/DDBJ whole genome shotgun (WGS) entry which is preliminary data.</text>
</comment>
<dbReference type="EMBL" id="JACHGB010000002">
    <property type="protein sequence ID" value="MBB5270904.1"/>
    <property type="molecule type" value="Genomic_DNA"/>
</dbReference>
<feature type="region of interest" description="Disordered" evidence="1">
    <location>
        <begin position="30"/>
        <end position="52"/>
    </location>
</feature>
<accession>A0A7W8HF20</accession>
<protein>
    <submittedName>
        <fullName evidence="2">Uncharacterized protein</fullName>
    </submittedName>
</protein>
<evidence type="ECO:0000256" key="1">
    <source>
        <dbReference type="SAM" id="MobiDB-lite"/>
    </source>
</evidence>
<proteinExistence type="predicted"/>
<dbReference type="Proteomes" id="UP000532440">
    <property type="component" value="Unassembled WGS sequence"/>
</dbReference>
<dbReference type="RefSeq" id="WP_183964695.1">
    <property type="nucleotide sequence ID" value="NZ_BAABEW010000010.1"/>
</dbReference>
<feature type="compositionally biased region" description="Low complexity" evidence="1">
    <location>
        <begin position="36"/>
        <end position="52"/>
    </location>
</feature>
<organism evidence="2 3">
    <name type="scientific">Quisquiliibacterium transsilvanicum</name>
    <dbReference type="NCBI Taxonomy" id="1549638"/>
    <lineage>
        <taxon>Bacteria</taxon>
        <taxon>Pseudomonadati</taxon>
        <taxon>Pseudomonadota</taxon>
        <taxon>Betaproteobacteria</taxon>
        <taxon>Burkholderiales</taxon>
        <taxon>Burkholderiaceae</taxon>
        <taxon>Quisquiliibacterium</taxon>
    </lineage>
</organism>
<name>A0A7W8HF20_9BURK</name>
<gene>
    <name evidence="2" type="ORF">HNQ70_000908</name>
</gene>
<evidence type="ECO:0000313" key="3">
    <source>
        <dbReference type="Proteomes" id="UP000532440"/>
    </source>
</evidence>
<keyword evidence="3" id="KW-1185">Reference proteome</keyword>
<sequence length="212" mass="22841">MNEPASLLHNIGGPSSTFIRWNGLAGATSSGLERSGSAPAAGAHGPADAPPTGSWLHCRHHRVAADGADADADWNRCTELLELARPGHGLREPQARRALLELMDAHLRELDWPSLLVCSTDGFVGVHPNEALVLDHPLTVFVALGKCIGSLWMRDRPWCLAPLNTPTVVRAAGARAGQAQDAQWSCRLWFPEDVPGHLLQPVRAGVERKGMR</sequence>
<reference evidence="2 3" key="1">
    <citation type="submission" date="2020-08" db="EMBL/GenBank/DDBJ databases">
        <title>Genomic Encyclopedia of Type Strains, Phase IV (KMG-IV): sequencing the most valuable type-strain genomes for metagenomic binning, comparative biology and taxonomic classification.</title>
        <authorList>
            <person name="Goeker M."/>
        </authorList>
    </citation>
    <scope>NUCLEOTIDE SEQUENCE [LARGE SCALE GENOMIC DNA]</scope>
    <source>
        <strain evidence="2 3">DSM 29781</strain>
    </source>
</reference>
<evidence type="ECO:0000313" key="2">
    <source>
        <dbReference type="EMBL" id="MBB5270904.1"/>
    </source>
</evidence>
<dbReference type="AlphaFoldDB" id="A0A7W8HF20"/>